<evidence type="ECO:0000256" key="1">
    <source>
        <dbReference type="SAM" id="MobiDB-lite"/>
    </source>
</evidence>
<dbReference type="Proteomes" id="UP001385951">
    <property type="component" value="Unassembled WGS sequence"/>
</dbReference>
<organism evidence="2 3">
    <name type="scientific">Cerrena zonata</name>
    <dbReference type="NCBI Taxonomy" id="2478898"/>
    <lineage>
        <taxon>Eukaryota</taxon>
        <taxon>Fungi</taxon>
        <taxon>Dikarya</taxon>
        <taxon>Basidiomycota</taxon>
        <taxon>Agaricomycotina</taxon>
        <taxon>Agaricomycetes</taxon>
        <taxon>Polyporales</taxon>
        <taxon>Cerrenaceae</taxon>
        <taxon>Cerrena</taxon>
    </lineage>
</organism>
<feature type="compositionally biased region" description="Low complexity" evidence="1">
    <location>
        <begin position="371"/>
        <end position="381"/>
    </location>
</feature>
<sequence length="580" mass="64775">MPNPGPQGSHRKSLAVKHLDGEPLSRADLQYDFLYYLFSNTRTVFTDPFTTIHGAPPGTKVTFRDLYVNSLVQSARCSKVTRERLVDNPVFGDEFAKISLLSNVGRINTTMAFFPEMRTSLRTYHPVPSLQKSEGNLQDAPRIKNILKSCLLPTEQPNEQQTAADILAKSRSGHVPPTTIVNLVFVFAANASIIAQSHLSGQTEHDLLDFFCPIDISSESRAQAFLWLCYHYLEGPTENPFSDEYSLEHPNKVPKLHILSPEESLLENVDPPDEKEWGERMTRQRREFMANKDKTPDPGAEGSQGPKGKEKAKGPGRGRGGGRKKGEKKAASAQSRDLRPKPSVDDEDELMSEASLPVSSHPMAISPPQSPRQTSSQRLLSPEPLVELPALRSVSRFSSPLDGDTPVPPSSSQLLSQRSSRFPSPRLSQTELREHASPYPRPISSPPVNSTSASTHGKAVRRRKRRESKIKPQPSEPFLSEFPLAPVLPASRSQKVHVPRETRVRVSTTPVPHRSTLEQAFHVVMNGDPLEDSEDEDNADENTRADLLLRLRIISRLRGKEPTPEPEPLSFHPYFRRTRH</sequence>
<dbReference type="GO" id="GO:0031011">
    <property type="term" value="C:Ino80 complex"/>
    <property type="evidence" value="ECO:0007669"/>
    <property type="project" value="InterPro"/>
</dbReference>
<dbReference type="InterPro" id="IPR038014">
    <property type="entry name" value="Ies1"/>
</dbReference>
<accession>A0AAW0GXN0</accession>
<feature type="compositionally biased region" description="Low complexity" evidence="1">
    <location>
        <begin position="410"/>
        <end position="429"/>
    </location>
</feature>
<evidence type="ECO:0008006" key="4">
    <source>
        <dbReference type="Google" id="ProtNLM"/>
    </source>
</evidence>
<protein>
    <recommendedName>
        <fullName evidence="4">Ino eighty subunit 1</fullName>
    </recommendedName>
</protein>
<evidence type="ECO:0000313" key="3">
    <source>
        <dbReference type="Proteomes" id="UP001385951"/>
    </source>
</evidence>
<dbReference type="PANTHER" id="PTHR37287">
    <property type="entry name" value="INO EIGHTY SUBUNIT 1"/>
    <property type="match status" value="1"/>
</dbReference>
<feature type="region of interest" description="Disordered" evidence="1">
    <location>
        <begin position="559"/>
        <end position="580"/>
    </location>
</feature>
<feature type="region of interest" description="Disordered" evidence="1">
    <location>
        <begin position="396"/>
        <end position="481"/>
    </location>
</feature>
<dbReference type="PANTHER" id="PTHR37287:SF1">
    <property type="entry name" value="INO EIGHTY SUBUNIT 1"/>
    <property type="match status" value="1"/>
</dbReference>
<gene>
    <name evidence="2" type="ORF">QCA50_001672</name>
</gene>
<keyword evidence="3" id="KW-1185">Reference proteome</keyword>
<reference evidence="2 3" key="1">
    <citation type="submission" date="2022-09" db="EMBL/GenBank/DDBJ databases">
        <authorList>
            <person name="Palmer J.M."/>
        </authorList>
    </citation>
    <scope>NUCLEOTIDE SEQUENCE [LARGE SCALE GENOMIC DNA]</scope>
    <source>
        <strain evidence="2 3">DSM 7382</strain>
    </source>
</reference>
<evidence type="ECO:0000313" key="2">
    <source>
        <dbReference type="EMBL" id="KAK7694486.1"/>
    </source>
</evidence>
<feature type="compositionally biased region" description="Basic residues" evidence="1">
    <location>
        <begin position="314"/>
        <end position="327"/>
    </location>
</feature>
<feature type="region of interest" description="Disordered" evidence="1">
    <location>
        <begin position="288"/>
        <end position="384"/>
    </location>
</feature>
<feature type="compositionally biased region" description="Basic residues" evidence="1">
    <location>
        <begin position="458"/>
        <end position="468"/>
    </location>
</feature>
<feature type="compositionally biased region" description="Polar residues" evidence="1">
    <location>
        <begin position="446"/>
        <end position="455"/>
    </location>
</feature>
<dbReference type="AlphaFoldDB" id="A0AAW0GXN0"/>
<comment type="caution">
    <text evidence="2">The sequence shown here is derived from an EMBL/GenBank/DDBJ whole genome shotgun (WGS) entry which is preliminary data.</text>
</comment>
<name>A0AAW0GXN0_9APHY</name>
<dbReference type="EMBL" id="JASBNA010000002">
    <property type="protein sequence ID" value="KAK7694486.1"/>
    <property type="molecule type" value="Genomic_DNA"/>
</dbReference>
<proteinExistence type="predicted"/>